<dbReference type="Proteomes" id="UP000053660">
    <property type="component" value="Unassembled WGS sequence"/>
</dbReference>
<keyword evidence="4" id="KW-0812">Transmembrane</keyword>
<dbReference type="PANTHER" id="PTHR45625:SF4">
    <property type="entry name" value="PEPTIDYLPROLYL ISOMERASE DOMAIN AND WD REPEAT-CONTAINING PROTEIN 1"/>
    <property type="match status" value="1"/>
</dbReference>
<dbReference type="PROSITE" id="PS50072">
    <property type="entry name" value="CSA_PPIASE_2"/>
    <property type="match status" value="1"/>
</dbReference>
<proteinExistence type="inferred from homology"/>
<organism evidence="6 7">
    <name type="scientific">Oesophagostomum dentatum</name>
    <name type="common">Nodular worm</name>
    <dbReference type="NCBI Taxonomy" id="61180"/>
    <lineage>
        <taxon>Eukaryota</taxon>
        <taxon>Metazoa</taxon>
        <taxon>Ecdysozoa</taxon>
        <taxon>Nematoda</taxon>
        <taxon>Chromadorea</taxon>
        <taxon>Rhabditida</taxon>
        <taxon>Rhabditina</taxon>
        <taxon>Rhabditomorpha</taxon>
        <taxon>Strongyloidea</taxon>
        <taxon>Strongylidae</taxon>
        <taxon>Oesophagostomum</taxon>
    </lineage>
</organism>
<evidence type="ECO:0000259" key="5">
    <source>
        <dbReference type="PROSITE" id="PS50072"/>
    </source>
</evidence>
<keyword evidence="4" id="KW-0472">Membrane</keyword>
<dbReference type="InterPro" id="IPR002130">
    <property type="entry name" value="Cyclophilin-type_PPIase_dom"/>
</dbReference>
<keyword evidence="1 3" id="KW-0697">Rotamase</keyword>
<dbReference type="Pfam" id="PF00160">
    <property type="entry name" value="Pro_isomerase"/>
    <property type="match status" value="1"/>
</dbReference>
<gene>
    <name evidence="6" type="ORF">OESDEN_24572</name>
</gene>
<dbReference type="InterPro" id="IPR044666">
    <property type="entry name" value="Cyclophilin_A-like"/>
</dbReference>
<name>A0A0B1RVZ1_OESDE</name>
<comment type="similarity">
    <text evidence="3">Belongs to the cyclophilin-type PPIase family.</text>
</comment>
<dbReference type="AlphaFoldDB" id="A0A0B1RVZ1"/>
<comment type="catalytic activity">
    <reaction evidence="3">
        <text>[protein]-peptidylproline (omega=180) = [protein]-peptidylproline (omega=0)</text>
        <dbReference type="Rhea" id="RHEA:16237"/>
        <dbReference type="Rhea" id="RHEA-COMP:10747"/>
        <dbReference type="Rhea" id="RHEA-COMP:10748"/>
        <dbReference type="ChEBI" id="CHEBI:83833"/>
        <dbReference type="ChEBI" id="CHEBI:83834"/>
        <dbReference type="EC" id="5.2.1.8"/>
    </reaction>
</comment>
<dbReference type="SUPFAM" id="SSF50891">
    <property type="entry name" value="Cyclophilin-like"/>
    <property type="match status" value="1"/>
</dbReference>
<reference evidence="6 7" key="1">
    <citation type="submission" date="2014-03" db="EMBL/GenBank/DDBJ databases">
        <title>Draft genome of the hookworm Oesophagostomum dentatum.</title>
        <authorList>
            <person name="Mitreva M."/>
        </authorList>
    </citation>
    <scope>NUCLEOTIDE SEQUENCE [LARGE SCALE GENOMIC DNA]</scope>
    <source>
        <strain evidence="6 7">OD-Hann</strain>
    </source>
</reference>
<evidence type="ECO:0000256" key="3">
    <source>
        <dbReference type="RuleBase" id="RU363019"/>
    </source>
</evidence>
<accession>A0A0B1RVZ1</accession>
<evidence type="ECO:0000313" key="6">
    <source>
        <dbReference type="EMBL" id="KHJ75811.1"/>
    </source>
</evidence>
<dbReference type="InterPro" id="IPR029000">
    <property type="entry name" value="Cyclophilin-like_dom_sf"/>
</dbReference>
<dbReference type="Gene3D" id="2.40.100.10">
    <property type="entry name" value="Cyclophilin-like"/>
    <property type="match status" value="2"/>
</dbReference>
<evidence type="ECO:0000256" key="4">
    <source>
        <dbReference type="SAM" id="Phobius"/>
    </source>
</evidence>
<evidence type="ECO:0000313" key="7">
    <source>
        <dbReference type="Proteomes" id="UP000053660"/>
    </source>
</evidence>
<evidence type="ECO:0000256" key="2">
    <source>
        <dbReference type="ARBA" id="ARBA00023235"/>
    </source>
</evidence>
<protein>
    <recommendedName>
        <fullName evidence="3">Peptidyl-prolyl cis-trans isomerase</fullName>
        <shortName evidence="3">PPIase</shortName>
        <ecNumber evidence="3">5.2.1.8</ecNumber>
    </recommendedName>
</protein>
<keyword evidence="2 3" id="KW-0413">Isomerase</keyword>
<dbReference type="EC" id="5.2.1.8" evidence="3"/>
<dbReference type="EMBL" id="KN612377">
    <property type="protein sequence ID" value="KHJ75811.1"/>
    <property type="molecule type" value="Genomic_DNA"/>
</dbReference>
<keyword evidence="7" id="KW-1185">Reference proteome</keyword>
<comment type="function">
    <text evidence="3">PPIases accelerate the folding of proteins. It catalyzes the cis-trans isomerization of proline imidic peptide bonds in oligopeptides.</text>
</comment>
<dbReference type="PANTHER" id="PTHR45625">
    <property type="entry name" value="PEPTIDYL-PROLYL CIS-TRANS ISOMERASE-RELATED"/>
    <property type="match status" value="1"/>
</dbReference>
<keyword evidence="4" id="KW-1133">Transmembrane helix</keyword>
<evidence type="ECO:0000256" key="1">
    <source>
        <dbReference type="ARBA" id="ARBA00023110"/>
    </source>
</evidence>
<feature type="domain" description="PPIase cyclophilin-type" evidence="5">
    <location>
        <begin position="1"/>
        <end position="74"/>
    </location>
</feature>
<sequence>MNECPKTAKNFGVQARRWYYNDLTLHRVIKSFIIQVSVANAGLNSNGSQFCIIVCSAEWLDGKHTIIGEVFSNIYYFLALLTNCYLFDFFLGKLVLL</sequence>
<dbReference type="GO" id="GO:0003755">
    <property type="term" value="F:peptidyl-prolyl cis-trans isomerase activity"/>
    <property type="evidence" value="ECO:0007669"/>
    <property type="project" value="UniProtKB-UniRule"/>
</dbReference>
<dbReference type="PRINTS" id="PR00153">
    <property type="entry name" value="CSAPPISMRASE"/>
</dbReference>
<feature type="transmembrane region" description="Helical" evidence="4">
    <location>
        <begin position="74"/>
        <end position="96"/>
    </location>
</feature>